<dbReference type="InterPro" id="IPR026960">
    <property type="entry name" value="RVT-Znf"/>
</dbReference>
<protein>
    <recommendedName>
        <fullName evidence="1">Reverse transcriptase zinc-binding domain-containing protein</fullName>
    </recommendedName>
</protein>
<comment type="caution">
    <text evidence="2">The sequence shown here is derived from an EMBL/GenBank/DDBJ whole genome shotgun (WGS) entry which is preliminary data.</text>
</comment>
<dbReference type="EMBL" id="CAKMRJ010005412">
    <property type="protein sequence ID" value="CAH1442108.1"/>
    <property type="molecule type" value="Genomic_DNA"/>
</dbReference>
<accession>A0AAU9NWH2</accession>
<reference evidence="2 3" key="1">
    <citation type="submission" date="2022-01" db="EMBL/GenBank/DDBJ databases">
        <authorList>
            <person name="Xiong W."/>
            <person name="Schranz E."/>
        </authorList>
    </citation>
    <scope>NUCLEOTIDE SEQUENCE [LARGE SCALE GENOMIC DNA]</scope>
</reference>
<organism evidence="2 3">
    <name type="scientific">Lactuca virosa</name>
    <dbReference type="NCBI Taxonomy" id="75947"/>
    <lineage>
        <taxon>Eukaryota</taxon>
        <taxon>Viridiplantae</taxon>
        <taxon>Streptophyta</taxon>
        <taxon>Embryophyta</taxon>
        <taxon>Tracheophyta</taxon>
        <taxon>Spermatophyta</taxon>
        <taxon>Magnoliopsida</taxon>
        <taxon>eudicotyledons</taxon>
        <taxon>Gunneridae</taxon>
        <taxon>Pentapetalae</taxon>
        <taxon>asterids</taxon>
        <taxon>campanulids</taxon>
        <taxon>Asterales</taxon>
        <taxon>Asteraceae</taxon>
        <taxon>Cichorioideae</taxon>
        <taxon>Cichorieae</taxon>
        <taxon>Lactucinae</taxon>
        <taxon>Lactuca</taxon>
    </lineage>
</organism>
<dbReference type="AlphaFoldDB" id="A0AAU9NWH2"/>
<evidence type="ECO:0000259" key="1">
    <source>
        <dbReference type="Pfam" id="PF13966"/>
    </source>
</evidence>
<name>A0AAU9NWH2_9ASTR</name>
<proteinExistence type="predicted"/>
<evidence type="ECO:0000313" key="2">
    <source>
        <dbReference type="EMBL" id="CAH1442108.1"/>
    </source>
</evidence>
<keyword evidence="3" id="KW-1185">Reference proteome</keyword>
<dbReference type="Proteomes" id="UP001157418">
    <property type="component" value="Unassembled WGS sequence"/>
</dbReference>
<sequence length="96" mass="10943">MGIPPTDVIKKHEVSNGYSWTCNLTDDGNYQVHALRQVLEVNNSVDARKFWWIKEVPIKVTCFVWRAKLGRIPTTSALSTRGVVIKFAEVVNYGMF</sequence>
<feature type="domain" description="Reverse transcriptase zinc-binding" evidence="1">
    <location>
        <begin position="38"/>
        <end position="84"/>
    </location>
</feature>
<dbReference type="Pfam" id="PF13966">
    <property type="entry name" value="zf-RVT"/>
    <property type="match status" value="1"/>
</dbReference>
<evidence type="ECO:0000313" key="3">
    <source>
        <dbReference type="Proteomes" id="UP001157418"/>
    </source>
</evidence>
<gene>
    <name evidence="2" type="ORF">LVIROSA_LOCUS28119</name>
</gene>